<feature type="signal peptide" evidence="1">
    <location>
        <begin position="1"/>
        <end position="25"/>
    </location>
</feature>
<name>A0AAE9DI19_CAEBR</name>
<accession>A0AAE9DI19</accession>
<proteinExistence type="predicted"/>
<dbReference type="Proteomes" id="UP000827892">
    <property type="component" value="Chromosome II"/>
</dbReference>
<organism evidence="2 3">
    <name type="scientific">Caenorhabditis briggsae</name>
    <dbReference type="NCBI Taxonomy" id="6238"/>
    <lineage>
        <taxon>Eukaryota</taxon>
        <taxon>Metazoa</taxon>
        <taxon>Ecdysozoa</taxon>
        <taxon>Nematoda</taxon>
        <taxon>Chromadorea</taxon>
        <taxon>Rhabditida</taxon>
        <taxon>Rhabditina</taxon>
        <taxon>Rhabditomorpha</taxon>
        <taxon>Rhabditoidea</taxon>
        <taxon>Rhabditidae</taxon>
        <taxon>Peloderinae</taxon>
        <taxon>Caenorhabditis</taxon>
    </lineage>
</organism>
<protein>
    <recommendedName>
        <fullName evidence="4">Transmembrane protein</fullName>
    </recommendedName>
</protein>
<evidence type="ECO:0000313" key="2">
    <source>
        <dbReference type="EMBL" id="ULU04077.1"/>
    </source>
</evidence>
<evidence type="ECO:0008006" key="4">
    <source>
        <dbReference type="Google" id="ProtNLM"/>
    </source>
</evidence>
<reference evidence="2 3" key="1">
    <citation type="submission" date="2022-05" db="EMBL/GenBank/DDBJ databases">
        <title>Chromosome-level reference genomes for two strains of Caenorhabditis briggsae: an improved platform for comparative genomics.</title>
        <authorList>
            <person name="Stevens L."/>
            <person name="Andersen E.C."/>
        </authorList>
    </citation>
    <scope>NUCLEOTIDE SEQUENCE [LARGE SCALE GENOMIC DNA]</scope>
    <source>
        <strain evidence="2">QX1410_ONT</strain>
        <tissue evidence="2">Whole-organism</tissue>
    </source>
</reference>
<evidence type="ECO:0000256" key="1">
    <source>
        <dbReference type="SAM" id="SignalP"/>
    </source>
</evidence>
<dbReference type="EMBL" id="CP090892">
    <property type="protein sequence ID" value="ULU04077.1"/>
    <property type="molecule type" value="Genomic_DNA"/>
</dbReference>
<dbReference type="AlphaFoldDB" id="A0AAE9DI19"/>
<keyword evidence="1" id="KW-0732">Signal</keyword>
<feature type="chain" id="PRO_5042259853" description="Transmembrane protein" evidence="1">
    <location>
        <begin position="26"/>
        <end position="68"/>
    </location>
</feature>
<evidence type="ECO:0000313" key="3">
    <source>
        <dbReference type="Proteomes" id="UP000827892"/>
    </source>
</evidence>
<gene>
    <name evidence="2" type="ORF">L3Y34_017105</name>
</gene>
<sequence>MKVFSSLFVVLMAVIMIGSMVSVEANPVLEPKAADYPPLPPTNIPCKSKWDCPRYHYCYYERCMNYNY</sequence>